<dbReference type="SUPFAM" id="SSF101898">
    <property type="entry name" value="NHL repeat"/>
    <property type="match status" value="1"/>
</dbReference>
<dbReference type="InterPro" id="IPR011042">
    <property type="entry name" value="6-blade_b-propeller_TolB-like"/>
</dbReference>
<evidence type="ECO:0000256" key="1">
    <source>
        <dbReference type="SAM" id="Coils"/>
    </source>
</evidence>
<dbReference type="InterPro" id="IPR050952">
    <property type="entry name" value="TRIM-NHL_E3_ligases"/>
</dbReference>
<keyword evidence="1" id="KW-0175">Coiled coil</keyword>
<keyword evidence="3" id="KW-1185">Reference proteome</keyword>
<dbReference type="GO" id="GO:0061630">
    <property type="term" value="F:ubiquitin protein ligase activity"/>
    <property type="evidence" value="ECO:0007669"/>
    <property type="project" value="TreeGrafter"/>
</dbReference>
<dbReference type="PANTHER" id="PTHR24104:SF47">
    <property type="entry name" value="E3 UBIQUITIN-PROTEIN LIGASE NHLRC1"/>
    <property type="match status" value="1"/>
</dbReference>
<dbReference type="Proteomes" id="UP000507470">
    <property type="component" value="Unassembled WGS sequence"/>
</dbReference>
<gene>
    <name evidence="2" type="ORF">MCOR_19179</name>
</gene>
<dbReference type="GO" id="GO:0043161">
    <property type="term" value="P:proteasome-mediated ubiquitin-dependent protein catabolic process"/>
    <property type="evidence" value="ECO:0007669"/>
    <property type="project" value="TreeGrafter"/>
</dbReference>
<evidence type="ECO:0000313" key="2">
    <source>
        <dbReference type="EMBL" id="CAC5383434.1"/>
    </source>
</evidence>
<evidence type="ECO:0008006" key="4">
    <source>
        <dbReference type="Google" id="ProtNLM"/>
    </source>
</evidence>
<name>A0A6J8BKZ2_MYTCO</name>
<protein>
    <recommendedName>
        <fullName evidence="4">TRIM2_3</fullName>
    </recommendedName>
</protein>
<feature type="coiled-coil region" evidence="1">
    <location>
        <begin position="39"/>
        <end position="70"/>
    </location>
</feature>
<reference evidence="2 3" key="1">
    <citation type="submission" date="2020-06" db="EMBL/GenBank/DDBJ databases">
        <authorList>
            <person name="Li R."/>
            <person name="Bekaert M."/>
        </authorList>
    </citation>
    <scope>NUCLEOTIDE SEQUENCE [LARGE SCALE GENOMIC DNA]</scope>
    <source>
        <strain evidence="3">wild</strain>
    </source>
</reference>
<dbReference type="AlphaFoldDB" id="A0A6J8BKZ2"/>
<dbReference type="GO" id="GO:0000209">
    <property type="term" value="P:protein polyubiquitination"/>
    <property type="evidence" value="ECO:0007669"/>
    <property type="project" value="TreeGrafter"/>
</dbReference>
<sequence length="427" mass="47775">MSLEDMETNIDKMISEIQSKHTSIKDCSGIISQQICEIREKLNKHLDTLEIRLKEELSKLENKAENDIQLTLKSLKEKKIQNVRKRKQMDDMTKHLSSDVKVEVDFLQSLQEDGNLDKDEIEFELDENITTFSNNINKFGSFRLRKIPSSIRLESQKGKQAQTTGNTKSIDNLVVQLVNTINTTGHSITGCDFLPDGNIVMCNYSQLGGDFIAVFDSNGIPLNTIPVKPNYAFDVVSLDKETVGVTSPTFGVSSIMSINIRKEVTQTKTEYNCYSITFTDGKFLSISSGHGIITIDANNGKILSTIRNDLTSNSSLTSFESKIYVCDPSTYIISCCDMEGSTIWSFKDGSVIKNPRGIAVDGIGNVYVTNQDFNNVIVMSSDGNQCKQLLSQTGGLKNPRAIQYDRIRNRLLVTNMKEKAFIFDISR</sequence>
<proteinExistence type="predicted"/>
<dbReference type="EMBL" id="CACVKT020003361">
    <property type="protein sequence ID" value="CAC5383434.1"/>
    <property type="molecule type" value="Genomic_DNA"/>
</dbReference>
<accession>A0A6J8BKZ2</accession>
<organism evidence="2 3">
    <name type="scientific">Mytilus coruscus</name>
    <name type="common">Sea mussel</name>
    <dbReference type="NCBI Taxonomy" id="42192"/>
    <lineage>
        <taxon>Eukaryota</taxon>
        <taxon>Metazoa</taxon>
        <taxon>Spiralia</taxon>
        <taxon>Lophotrochozoa</taxon>
        <taxon>Mollusca</taxon>
        <taxon>Bivalvia</taxon>
        <taxon>Autobranchia</taxon>
        <taxon>Pteriomorphia</taxon>
        <taxon>Mytilida</taxon>
        <taxon>Mytiloidea</taxon>
        <taxon>Mytilidae</taxon>
        <taxon>Mytilinae</taxon>
        <taxon>Mytilus</taxon>
    </lineage>
</organism>
<dbReference type="OrthoDB" id="6097744at2759"/>
<dbReference type="PANTHER" id="PTHR24104">
    <property type="entry name" value="E3 UBIQUITIN-PROTEIN LIGASE NHLRC1-RELATED"/>
    <property type="match status" value="1"/>
</dbReference>
<evidence type="ECO:0000313" key="3">
    <source>
        <dbReference type="Proteomes" id="UP000507470"/>
    </source>
</evidence>
<dbReference type="Gene3D" id="2.120.10.30">
    <property type="entry name" value="TolB, C-terminal domain"/>
    <property type="match status" value="1"/>
</dbReference>